<dbReference type="GO" id="GO:0044550">
    <property type="term" value="P:secondary metabolite biosynthetic process"/>
    <property type="evidence" value="ECO:0007669"/>
    <property type="project" value="TreeGrafter"/>
</dbReference>
<dbReference type="EMBL" id="CP000302">
    <property type="protein sequence ID" value="ABE54354.1"/>
    <property type="molecule type" value="Genomic_DNA"/>
</dbReference>
<dbReference type="Gene3D" id="3.40.50.12780">
    <property type="entry name" value="N-terminal domain of ligase-like"/>
    <property type="match status" value="1"/>
</dbReference>
<keyword evidence="4" id="KW-1185">Reference proteome</keyword>
<dbReference type="InterPro" id="IPR042099">
    <property type="entry name" value="ANL_N_sf"/>
</dbReference>
<dbReference type="Proteomes" id="UP000001982">
    <property type="component" value="Chromosome"/>
</dbReference>
<sequence>MIQQLRDCSLTFAHRPALWVEDREYSYRELFAQADLIACQIQKLTTTDAVLVLSKKSFKGYAGILSCFLAGVTYIPLNDSFPTDKLVDIIQSSGCTTLLADPGCEESLLKLLQQLPDPLTVLVSGKTSNLSYAQGVHTLADNLDDNETVNEYAASYANGHLQSTGSTKHCAKAEPVSNSHLAYLMFTSGSTGKPKGVPVSTQNLLSYLEHIRKLYDFTPYDRHSQFFEFTFDLSMHDIMVCWTSGGCLYAADGFAKLMPLHFASKHKLTVWFSVPSQVSAAQAVLKNKFFKQQLPNLRYSLFCGEALPASLTRDWASVAPHSSIDNLYGPTEATIAYTWLRVDPDKHGECGIIPIGKPFGDNKVMVLDEQQRLVASGEIGQLYLYGPQVVAEYWQDPANTQKSFLNLAVDNNSQQAHLYCTGDLVSQSPSDELAFHGRADQQIKMRGYRIELQEIENKIRSLTGSQQVAVLAHPIGINGEVLGLAAFYDALGFNEHEMILLCRKVLPDYMIPSRGYYLAKFPHNANGKVDRKALLTLAE</sequence>
<dbReference type="Gene3D" id="3.30.300.30">
    <property type="match status" value="1"/>
</dbReference>
<dbReference type="Pfam" id="PF00501">
    <property type="entry name" value="AMP-binding"/>
    <property type="match status" value="1"/>
</dbReference>
<dbReference type="SUPFAM" id="SSF56801">
    <property type="entry name" value="Acetyl-CoA synthetase-like"/>
    <property type="match status" value="1"/>
</dbReference>
<protein>
    <submittedName>
        <fullName evidence="3">AMP-dependent synthetase and ligase</fullName>
    </submittedName>
</protein>
<dbReference type="InterPro" id="IPR000873">
    <property type="entry name" value="AMP-dep_synth/lig_dom"/>
</dbReference>
<dbReference type="AlphaFoldDB" id="Q12QC2"/>
<evidence type="ECO:0000313" key="3">
    <source>
        <dbReference type="EMBL" id="ABE54354.1"/>
    </source>
</evidence>
<accession>Q12QC2</accession>
<evidence type="ECO:0000256" key="1">
    <source>
        <dbReference type="SAM" id="Coils"/>
    </source>
</evidence>
<dbReference type="PANTHER" id="PTHR45527:SF1">
    <property type="entry name" value="FATTY ACID SYNTHASE"/>
    <property type="match status" value="1"/>
</dbReference>
<feature type="domain" description="AMP-dependent synthetase/ligase" evidence="2">
    <location>
        <begin position="12"/>
        <end position="394"/>
    </location>
</feature>
<evidence type="ECO:0000259" key="2">
    <source>
        <dbReference type="Pfam" id="PF00501"/>
    </source>
</evidence>
<dbReference type="GO" id="GO:0043041">
    <property type="term" value="P:amino acid activation for nonribosomal peptide biosynthetic process"/>
    <property type="evidence" value="ECO:0007669"/>
    <property type="project" value="TreeGrafter"/>
</dbReference>
<proteinExistence type="predicted"/>
<dbReference type="HOGENOM" id="CLU_000022_2_12_6"/>
<dbReference type="GO" id="GO:0016874">
    <property type="term" value="F:ligase activity"/>
    <property type="evidence" value="ECO:0007669"/>
    <property type="project" value="UniProtKB-KW"/>
</dbReference>
<evidence type="ECO:0000313" key="4">
    <source>
        <dbReference type="Proteomes" id="UP000001982"/>
    </source>
</evidence>
<organism evidence="3 4">
    <name type="scientific">Shewanella denitrificans (strain OS217 / ATCC BAA-1090 / DSM 15013)</name>
    <dbReference type="NCBI Taxonomy" id="318161"/>
    <lineage>
        <taxon>Bacteria</taxon>
        <taxon>Pseudomonadati</taxon>
        <taxon>Pseudomonadota</taxon>
        <taxon>Gammaproteobacteria</taxon>
        <taxon>Alteromonadales</taxon>
        <taxon>Shewanellaceae</taxon>
        <taxon>Shewanella</taxon>
    </lineage>
</organism>
<dbReference type="InterPro" id="IPR020845">
    <property type="entry name" value="AMP-binding_CS"/>
</dbReference>
<dbReference type="GO" id="GO:0031177">
    <property type="term" value="F:phosphopantetheine binding"/>
    <property type="evidence" value="ECO:0007669"/>
    <property type="project" value="TreeGrafter"/>
</dbReference>
<name>Q12QC2_SHEDO</name>
<dbReference type="KEGG" id="sdn:Sden_1066"/>
<feature type="coiled-coil region" evidence="1">
    <location>
        <begin position="438"/>
        <end position="465"/>
    </location>
</feature>
<keyword evidence="3" id="KW-0436">Ligase</keyword>
<gene>
    <name evidence="3" type="ordered locus">Sden_1066</name>
</gene>
<dbReference type="InterPro" id="IPR045851">
    <property type="entry name" value="AMP-bd_C_sf"/>
</dbReference>
<dbReference type="GO" id="GO:0005737">
    <property type="term" value="C:cytoplasm"/>
    <property type="evidence" value="ECO:0007669"/>
    <property type="project" value="TreeGrafter"/>
</dbReference>
<dbReference type="eggNOG" id="COG1020">
    <property type="taxonomic scope" value="Bacteria"/>
</dbReference>
<dbReference type="PANTHER" id="PTHR45527">
    <property type="entry name" value="NONRIBOSOMAL PEPTIDE SYNTHETASE"/>
    <property type="match status" value="1"/>
</dbReference>
<dbReference type="STRING" id="318161.Sden_1066"/>
<keyword evidence="1" id="KW-0175">Coiled coil</keyword>
<reference evidence="3 4" key="1">
    <citation type="submission" date="2006-03" db="EMBL/GenBank/DDBJ databases">
        <title>Complete sequence of Shewanella denitrificans OS217.</title>
        <authorList>
            <consortium name="US DOE Joint Genome Institute"/>
            <person name="Copeland A."/>
            <person name="Lucas S."/>
            <person name="Lapidus A."/>
            <person name="Barry K."/>
            <person name="Detter J.C."/>
            <person name="Glavina del Rio T."/>
            <person name="Hammon N."/>
            <person name="Israni S."/>
            <person name="Dalin E."/>
            <person name="Tice H."/>
            <person name="Pitluck S."/>
            <person name="Brettin T."/>
            <person name="Bruce D."/>
            <person name="Han C."/>
            <person name="Tapia R."/>
            <person name="Gilna P."/>
            <person name="Kiss H."/>
            <person name="Schmutz J."/>
            <person name="Larimer F."/>
            <person name="Land M."/>
            <person name="Hauser L."/>
            <person name="Kyrpides N."/>
            <person name="Lykidis A."/>
            <person name="Richardson P."/>
        </authorList>
    </citation>
    <scope>NUCLEOTIDE SEQUENCE [LARGE SCALE GENOMIC DNA]</scope>
    <source>
        <strain evidence="4">OS217 / ATCC BAA-1090 / DSM 15013</strain>
    </source>
</reference>
<dbReference type="PROSITE" id="PS00455">
    <property type="entry name" value="AMP_BINDING"/>
    <property type="match status" value="1"/>
</dbReference>